<dbReference type="AlphaFoldDB" id="A0A285JV31"/>
<dbReference type="PROSITE" id="PS50983">
    <property type="entry name" value="FE_B12_PBP"/>
    <property type="match status" value="1"/>
</dbReference>
<evidence type="ECO:0000313" key="4">
    <source>
        <dbReference type="Proteomes" id="UP000219612"/>
    </source>
</evidence>
<proteinExistence type="inferred from homology"/>
<protein>
    <submittedName>
        <fullName evidence="3">Iron complex transport system substrate-binding protein</fullName>
    </submittedName>
</protein>
<organism evidence="3 4">
    <name type="scientific">Paractinoplanes atraurantiacus</name>
    <dbReference type="NCBI Taxonomy" id="1036182"/>
    <lineage>
        <taxon>Bacteria</taxon>
        <taxon>Bacillati</taxon>
        <taxon>Actinomycetota</taxon>
        <taxon>Actinomycetes</taxon>
        <taxon>Micromonosporales</taxon>
        <taxon>Micromonosporaceae</taxon>
        <taxon>Paractinoplanes</taxon>
    </lineage>
</organism>
<evidence type="ECO:0000259" key="2">
    <source>
        <dbReference type="PROSITE" id="PS50983"/>
    </source>
</evidence>
<keyword evidence="4" id="KW-1185">Reference proteome</keyword>
<comment type="similarity">
    <text evidence="1">Belongs to the bacterial solute-binding protein 8 family.</text>
</comment>
<feature type="domain" description="Fe/B12 periplasmic-binding" evidence="2">
    <location>
        <begin position="44"/>
        <end position="316"/>
    </location>
</feature>
<dbReference type="RefSeq" id="WP_097327047.1">
    <property type="nucleotide sequence ID" value="NZ_OBDY01000026.1"/>
</dbReference>
<dbReference type="Proteomes" id="UP000219612">
    <property type="component" value="Unassembled WGS sequence"/>
</dbReference>
<dbReference type="InterPro" id="IPR002491">
    <property type="entry name" value="ABC_transptr_periplasmic_BD"/>
</dbReference>
<dbReference type="EMBL" id="OBDY01000026">
    <property type="protein sequence ID" value="SNY64184.1"/>
    <property type="molecule type" value="Genomic_DNA"/>
</dbReference>
<evidence type="ECO:0000256" key="1">
    <source>
        <dbReference type="ARBA" id="ARBA00008814"/>
    </source>
</evidence>
<dbReference type="PANTHER" id="PTHR30535">
    <property type="entry name" value="VITAMIN B12-BINDING PROTEIN"/>
    <property type="match status" value="1"/>
</dbReference>
<sequence>MKTVFISLTAAVGLLAGCSEPPSPATASITNCGVPVTVKATPQRAIAMEQNATEILLSLGLADRMAGTSYQTDPVLPSLKAGYDSVPVLAKLYPSREKVLEARPDFVYSTFTSAYAGEAAGPRQELAKLDVPAYLSRFACEKDAAAFAFDGLFGEIEEVATLFGVPERGRSLVAEERGRLDAALKGKHSGTSLLWYYSGTSTPNVAGPGGVPAAITEQLGATNVYGDAKQTWPAGSWEQIAARNPDVIVLADLTRGGDGDSAESKIAFLRSNPVTAKLDAVKAGRFITVPGSSMDPSVRSVSAVETVGAGLSELGR</sequence>
<dbReference type="PROSITE" id="PS51257">
    <property type="entry name" value="PROKAR_LIPOPROTEIN"/>
    <property type="match status" value="1"/>
</dbReference>
<dbReference type="SUPFAM" id="SSF53807">
    <property type="entry name" value="Helical backbone' metal receptor"/>
    <property type="match status" value="1"/>
</dbReference>
<dbReference type="Pfam" id="PF01497">
    <property type="entry name" value="Peripla_BP_2"/>
    <property type="match status" value="1"/>
</dbReference>
<gene>
    <name evidence="3" type="ORF">SAMN05421748_12661</name>
</gene>
<name>A0A285JV31_9ACTN</name>
<evidence type="ECO:0000313" key="3">
    <source>
        <dbReference type="EMBL" id="SNY64184.1"/>
    </source>
</evidence>
<dbReference type="PANTHER" id="PTHR30535:SF7">
    <property type="entry name" value="IRON(III) DICITRATE-BINDING PROTEIN"/>
    <property type="match status" value="1"/>
</dbReference>
<dbReference type="OrthoDB" id="9797850at2"/>
<dbReference type="InterPro" id="IPR050902">
    <property type="entry name" value="ABC_Transporter_SBP"/>
</dbReference>
<reference evidence="3 4" key="1">
    <citation type="submission" date="2017-09" db="EMBL/GenBank/DDBJ databases">
        <authorList>
            <person name="Ehlers B."/>
            <person name="Leendertz F.H."/>
        </authorList>
    </citation>
    <scope>NUCLEOTIDE SEQUENCE [LARGE SCALE GENOMIC DNA]</scope>
    <source>
        <strain evidence="3 4">CGMCC 4.6857</strain>
    </source>
</reference>
<dbReference type="Gene3D" id="3.40.50.1980">
    <property type="entry name" value="Nitrogenase molybdenum iron protein domain"/>
    <property type="match status" value="2"/>
</dbReference>
<accession>A0A285JV31</accession>